<dbReference type="Gene3D" id="3.90.70.10">
    <property type="entry name" value="Cysteine proteinases"/>
    <property type="match status" value="1"/>
</dbReference>
<evidence type="ECO:0000256" key="3">
    <source>
        <dbReference type="ARBA" id="ARBA00023157"/>
    </source>
</evidence>
<gene>
    <name evidence="6" type="ORF">NSCI0253_LOCUS24438</name>
</gene>
<dbReference type="GO" id="GO:0008234">
    <property type="term" value="F:cysteine-type peptidase activity"/>
    <property type="evidence" value="ECO:0007669"/>
    <property type="project" value="InterPro"/>
</dbReference>
<organism evidence="6">
    <name type="scientific">Noctiluca scintillans</name>
    <name type="common">Sea sparkle</name>
    <name type="synonym">Red tide dinoflagellate</name>
    <dbReference type="NCBI Taxonomy" id="2966"/>
    <lineage>
        <taxon>Eukaryota</taxon>
        <taxon>Sar</taxon>
        <taxon>Alveolata</taxon>
        <taxon>Dinophyceae</taxon>
        <taxon>Noctilucales</taxon>
        <taxon>Noctilucaceae</taxon>
        <taxon>Noctiluca</taxon>
    </lineage>
</organism>
<evidence type="ECO:0000259" key="5">
    <source>
        <dbReference type="SMART" id="SM00848"/>
    </source>
</evidence>
<protein>
    <submittedName>
        <fullName evidence="6">Uncharacterized protein</fullName>
    </submittedName>
</protein>
<dbReference type="Pfam" id="PF00112">
    <property type="entry name" value="Peptidase_C1"/>
    <property type="match status" value="1"/>
</dbReference>
<proteinExistence type="inferred from homology"/>
<dbReference type="EMBL" id="HBFQ01034682">
    <property type="protein sequence ID" value="CAD8850088.1"/>
    <property type="molecule type" value="Transcribed_RNA"/>
</dbReference>
<accession>A0A7S1ACW2</accession>
<dbReference type="SMART" id="SM00645">
    <property type="entry name" value="Pept_C1"/>
    <property type="match status" value="1"/>
</dbReference>
<dbReference type="Pfam" id="PF08246">
    <property type="entry name" value="Inhibitor_I29"/>
    <property type="match status" value="1"/>
</dbReference>
<dbReference type="InterPro" id="IPR000668">
    <property type="entry name" value="Peptidase_C1A_C"/>
</dbReference>
<dbReference type="InterPro" id="IPR038765">
    <property type="entry name" value="Papain-like_cys_pep_sf"/>
</dbReference>
<dbReference type="GO" id="GO:0006508">
    <property type="term" value="P:proteolysis"/>
    <property type="evidence" value="ECO:0007669"/>
    <property type="project" value="InterPro"/>
</dbReference>
<evidence type="ECO:0000256" key="1">
    <source>
        <dbReference type="ARBA" id="ARBA00008455"/>
    </source>
</evidence>
<dbReference type="PROSITE" id="PS00139">
    <property type="entry name" value="THIOL_PROTEASE_CYS"/>
    <property type="match status" value="1"/>
</dbReference>
<evidence type="ECO:0000256" key="2">
    <source>
        <dbReference type="ARBA" id="ARBA00023145"/>
    </source>
</evidence>
<comment type="similarity">
    <text evidence="1">Belongs to the peptidase C1 family.</text>
</comment>
<dbReference type="PRINTS" id="PR00705">
    <property type="entry name" value="PAPAIN"/>
</dbReference>
<dbReference type="InterPro" id="IPR039417">
    <property type="entry name" value="Peptidase_C1A_papain-like"/>
</dbReference>
<dbReference type="FunFam" id="3.90.70.10:FF:000332">
    <property type="entry name" value="Cathepsin L1"/>
    <property type="match status" value="1"/>
</dbReference>
<dbReference type="SUPFAM" id="SSF54001">
    <property type="entry name" value="Cysteine proteinases"/>
    <property type="match status" value="1"/>
</dbReference>
<sequence length="354" mass="38368">MSSHIQGAGPRDLDGYSFEQYQIEFERIYDPQEVSQRAAFFGESFRDVVRHNREYSEGKHTWYKAVNQFSDWSSEEFQSVKNSKVRHVVSEFPLATTLQSSSVANPMSVDWRDMGVVTAVKNQKGCGSCWAFSATEVVESHYALSTGTLLTLAPQTYVNCVQSPDDCGGKGGCQGSTMELAFNFTAHRGIALESDVPYMGKNMPCTLFSAAVKASGYLRVPSNNAAALETAIATQGPVSVAVYANWAGYGGGIYSGGCDKETSCTIDHGVVVVGYSSDYWLVRNSWGRLWGEAGYIRLSRDHDAVVFRDTVPSEGTACKPYPSSQDVGGESGILFDASYPVGVSRADVDAAVVV</sequence>
<dbReference type="InterPro" id="IPR025661">
    <property type="entry name" value="Pept_asp_AS"/>
</dbReference>
<dbReference type="InterPro" id="IPR025660">
    <property type="entry name" value="Pept_his_AS"/>
</dbReference>
<dbReference type="PROSITE" id="PS00639">
    <property type="entry name" value="THIOL_PROTEASE_HIS"/>
    <property type="match status" value="1"/>
</dbReference>
<dbReference type="InterPro" id="IPR013128">
    <property type="entry name" value="Peptidase_C1A"/>
</dbReference>
<keyword evidence="3" id="KW-1015">Disulfide bond</keyword>
<feature type="domain" description="Cathepsin propeptide inhibitor" evidence="5">
    <location>
        <begin position="18"/>
        <end position="77"/>
    </location>
</feature>
<evidence type="ECO:0000313" key="6">
    <source>
        <dbReference type="EMBL" id="CAD8850088.1"/>
    </source>
</evidence>
<name>A0A7S1ACW2_NOCSC</name>
<reference evidence="6" key="1">
    <citation type="submission" date="2021-01" db="EMBL/GenBank/DDBJ databases">
        <authorList>
            <person name="Corre E."/>
            <person name="Pelletier E."/>
            <person name="Niang G."/>
            <person name="Scheremetjew M."/>
            <person name="Finn R."/>
            <person name="Kale V."/>
            <person name="Holt S."/>
            <person name="Cochrane G."/>
            <person name="Meng A."/>
            <person name="Brown T."/>
            <person name="Cohen L."/>
        </authorList>
    </citation>
    <scope>NUCLEOTIDE SEQUENCE</scope>
</reference>
<dbReference type="PROSITE" id="PS00640">
    <property type="entry name" value="THIOL_PROTEASE_ASN"/>
    <property type="match status" value="1"/>
</dbReference>
<feature type="domain" description="Peptidase C1A papain C-terminal" evidence="4">
    <location>
        <begin position="105"/>
        <end position="316"/>
    </location>
</feature>
<dbReference type="InterPro" id="IPR000169">
    <property type="entry name" value="Pept_cys_AS"/>
</dbReference>
<dbReference type="InterPro" id="IPR013201">
    <property type="entry name" value="Prot_inhib_I29"/>
</dbReference>
<evidence type="ECO:0000259" key="4">
    <source>
        <dbReference type="SMART" id="SM00645"/>
    </source>
</evidence>
<dbReference type="AlphaFoldDB" id="A0A7S1ACW2"/>
<dbReference type="SMART" id="SM00848">
    <property type="entry name" value="Inhibitor_I29"/>
    <property type="match status" value="1"/>
</dbReference>
<dbReference type="CDD" id="cd02248">
    <property type="entry name" value="Peptidase_C1A"/>
    <property type="match status" value="1"/>
</dbReference>
<keyword evidence="2" id="KW-0865">Zymogen</keyword>
<dbReference type="PANTHER" id="PTHR12411">
    <property type="entry name" value="CYSTEINE PROTEASE FAMILY C1-RELATED"/>
    <property type="match status" value="1"/>
</dbReference>